<dbReference type="Gene3D" id="2.40.128.270">
    <property type="match status" value="1"/>
</dbReference>
<dbReference type="InterPro" id="IPR005184">
    <property type="entry name" value="DUF306_Meta_HslJ"/>
</dbReference>
<keyword evidence="1" id="KW-1133">Transmembrane helix</keyword>
<dbReference type="STRING" id="1805281.AUJ77_02625"/>
<proteinExistence type="predicted"/>
<name>A0A1J4V7Z5_9BACT</name>
<keyword evidence="1" id="KW-0812">Transmembrane</keyword>
<evidence type="ECO:0000256" key="1">
    <source>
        <dbReference type="SAM" id="Phobius"/>
    </source>
</evidence>
<evidence type="ECO:0000313" key="4">
    <source>
        <dbReference type="Proteomes" id="UP000181992"/>
    </source>
</evidence>
<dbReference type="AlphaFoldDB" id="A0A1J4V7Z5"/>
<dbReference type="InterPro" id="IPR038670">
    <property type="entry name" value="HslJ-like_sf"/>
</dbReference>
<dbReference type="Proteomes" id="UP000181992">
    <property type="component" value="Unassembled WGS sequence"/>
</dbReference>
<organism evidence="3 4">
    <name type="scientific">Candidatus Nomurabacteria bacterium CG1_02_43_90</name>
    <dbReference type="NCBI Taxonomy" id="1805281"/>
    <lineage>
        <taxon>Bacteria</taxon>
        <taxon>Candidatus Nomuraibacteriota</taxon>
    </lineage>
</organism>
<comment type="caution">
    <text evidence="3">The sequence shown here is derived from an EMBL/GenBank/DDBJ whole genome shotgun (WGS) entry which is preliminary data.</text>
</comment>
<feature type="domain" description="DUF306" evidence="2">
    <location>
        <begin position="215"/>
        <end position="287"/>
    </location>
</feature>
<feature type="transmembrane region" description="Helical" evidence="1">
    <location>
        <begin position="5"/>
        <end position="25"/>
    </location>
</feature>
<dbReference type="EMBL" id="MNVN01000015">
    <property type="protein sequence ID" value="OIO30678.1"/>
    <property type="molecule type" value="Genomic_DNA"/>
</dbReference>
<dbReference type="Pfam" id="PF03724">
    <property type="entry name" value="META"/>
    <property type="match status" value="1"/>
</dbReference>
<evidence type="ECO:0000313" key="3">
    <source>
        <dbReference type="EMBL" id="OIO30678.1"/>
    </source>
</evidence>
<sequence length="297" mass="32802">MRKIIIRVSLILGIIFLGVLYLGVYKFNVANDDVSFNAGTPASLDNATYKINGQNVLLKNGLSVTEVAPGSGSKIITRYFGNEVKHDFDGDGREDSAFLVTQETGGSGIFYYIVARLNTVHGYIGSEGVFLGDRISPQTTEMGKGNIVVVNYAERAKGESFSVQPSVGKSRWLLLDTKTMQFGEVAQNFEGEADPAQMTLEMKTWDWINTTYGDGTQIRPHSLKKFTLLFKKDSTFSLGTDCNRGGGEYVMNGSKISFEKMITTMMYCDGSQESDFTKMLCEVSSYLSPHEENSFLT</sequence>
<gene>
    <name evidence="3" type="ORF">AUJ77_02625</name>
</gene>
<reference evidence="3 4" key="1">
    <citation type="journal article" date="2016" name="Environ. Microbiol.">
        <title>Genomic resolution of a cold subsurface aquifer community provides metabolic insights for novel microbes adapted to high CO concentrations.</title>
        <authorList>
            <person name="Probst A.J."/>
            <person name="Castelle C.J."/>
            <person name="Singh A."/>
            <person name="Brown C.T."/>
            <person name="Anantharaman K."/>
            <person name="Sharon I."/>
            <person name="Hug L.A."/>
            <person name="Burstein D."/>
            <person name="Emerson J.B."/>
            <person name="Thomas B.C."/>
            <person name="Banfield J.F."/>
        </authorList>
    </citation>
    <scope>NUCLEOTIDE SEQUENCE [LARGE SCALE GENOMIC DNA]</scope>
    <source>
        <strain evidence="3">CG1_02_43_90</strain>
    </source>
</reference>
<keyword evidence="1" id="KW-0472">Membrane</keyword>
<protein>
    <recommendedName>
        <fullName evidence="2">DUF306 domain-containing protein</fullName>
    </recommendedName>
</protein>
<evidence type="ECO:0000259" key="2">
    <source>
        <dbReference type="Pfam" id="PF03724"/>
    </source>
</evidence>
<accession>A0A1J4V7Z5</accession>